<dbReference type="RefSeq" id="WP_263333094.1">
    <property type="nucleotide sequence ID" value="NZ_JAOVQO010000002.1"/>
</dbReference>
<dbReference type="Proteomes" id="UP001209535">
    <property type="component" value="Unassembled WGS sequence"/>
</dbReference>
<keyword evidence="3" id="KW-1185">Reference proteome</keyword>
<evidence type="ECO:0000313" key="2">
    <source>
        <dbReference type="EMBL" id="MCU9846972.1"/>
    </source>
</evidence>
<evidence type="ECO:0008006" key="4">
    <source>
        <dbReference type="Google" id="ProtNLM"/>
    </source>
</evidence>
<gene>
    <name evidence="2" type="ORF">OEZ60_03050</name>
</gene>
<accession>A0ABT2WZ66</accession>
<protein>
    <recommendedName>
        <fullName evidence="4">Lipoprotein</fullName>
    </recommendedName>
</protein>
<dbReference type="EMBL" id="JAOVQO010000002">
    <property type="protein sequence ID" value="MCU9846972.1"/>
    <property type="molecule type" value="Genomic_DNA"/>
</dbReference>
<feature type="chain" id="PRO_5047018856" description="Lipoprotein" evidence="1">
    <location>
        <begin position="19"/>
        <end position="56"/>
    </location>
</feature>
<feature type="signal peptide" evidence="1">
    <location>
        <begin position="1"/>
        <end position="18"/>
    </location>
</feature>
<organism evidence="2 3">
    <name type="scientific">Albidovulum salinarum</name>
    <dbReference type="NCBI Taxonomy" id="2984153"/>
    <lineage>
        <taxon>Bacteria</taxon>
        <taxon>Pseudomonadati</taxon>
        <taxon>Pseudomonadota</taxon>
        <taxon>Alphaproteobacteria</taxon>
        <taxon>Rhodobacterales</taxon>
        <taxon>Paracoccaceae</taxon>
        <taxon>Albidovulum</taxon>
    </lineage>
</organism>
<reference evidence="2 3" key="1">
    <citation type="submission" date="2022-10" db="EMBL/GenBank/DDBJ databases">
        <title>Defluviimonas sp. nov., isolated from ocean surface sediments.</title>
        <authorList>
            <person name="He W."/>
            <person name="Wang L."/>
            <person name="Zhang D.-F."/>
        </authorList>
    </citation>
    <scope>NUCLEOTIDE SEQUENCE [LARGE SCALE GENOMIC DNA]</scope>
    <source>
        <strain evidence="2 3">WL0024</strain>
    </source>
</reference>
<evidence type="ECO:0000256" key="1">
    <source>
        <dbReference type="SAM" id="SignalP"/>
    </source>
</evidence>
<comment type="caution">
    <text evidence="2">The sequence shown here is derived from an EMBL/GenBank/DDBJ whole genome shotgun (WGS) entry which is preliminary data.</text>
</comment>
<dbReference type="PROSITE" id="PS51257">
    <property type="entry name" value="PROKAR_LIPOPROTEIN"/>
    <property type="match status" value="1"/>
</dbReference>
<proteinExistence type="predicted"/>
<keyword evidence="1" id="KW-0732">Signal</keyword>
<name>A0ABT2WZ66_9RHOB</name>
<evidence type="ECO:0000313" key="3">
    <source>
        <dbReference type="Proteomes" id="UP001209535"/>
    </source>
</evidence>
<sequence length="56" mass="5552">MALILARLAGGLRLGVLACAMIGGLAACEPQQQAIGQCEEGVADISRVADVAPVGC</sequence>